<evidence type="ECO:0000313" key="3">
    <source>
        <dbReference type="Proteomes" id="UP001163046"/>
    </source>
</evidence>
<dbReference type="EMBL" id="MU827311">
    <property type="protein sequence ID" value="KAJ7360129.1"/>
    <property type="molecule type" value="Genomic_DNA"/>
</dbReference>
<feature type="compositionally biased region" description="Basic and acidic residues" evidence="1">
    <location>
        <begin position="802"/>
        <end position="830"/>
    </location>
</feature>
<organism evidence="2 3">
    <name type="scientific">Desmophyllum pertusum</name>
    <dbReference type="NCBI Taxonomy" id="174260"/>
    <lineage>
        <taxon>Eukaryota</taxon>
        <taxon>Metazoa</taxon>
        <taxon>Cnidaria</taxon>
        <taxon>Anthozoa</taxon>
        <taxon>Hexacorallia</taxon>
        <taxon>Scleractinia</taxon>
        <taxon>Caryophylliina</taxon>
        <taxon>Caryophylliidae</taxon>
        <taxon>Desmophyllum</taxon>
    </lineage>
</organism>
<accession>A0A9X0CLR5</accession>
<reference evidence="2" key="1">
    <citation type="submission" date="2023-01" db="EMBL/GenBank/DDBJ databases">
        <title>Genome assembly of the deep-sea coral Lophelia pertusa.</title>
        <authorList>
            <person name="Herrera S."/>
            <person name="Cordes E."/>
        </authorList>
    </citation>
    <scope>NUCLEOTIDE SEQUENCE</scope>
    <source>
        <strain evidence="2">USNM1676648</strain>
        <tissue evidence="2">Polyp</tissue>
    </source>
</reference>
<proteinExistence type="predicted"/>
<protein>
    <submittedName>
        <fullName evidence="2">Uncharacterized protein</fullName>
    </submittedName>
</protein>
<name>A0A9X0CLR5_9CNID</name>
<dbReference type="Proteomes" id="UP001163046">
    <property type="component" value="Unassembled WGS sequence"/>
</dbReference>
<feature type="region of interest" description="Disordered" evidence="1">
    <location>
        <begin position="512"/>
        <end position="547"/>
    </location>
</feature>
<comment type="caution">
    <text evidence="2">The sequence shown here is derived from an EMBL/GenBank/DDBJ whole genome shotgun (WGS) entry which is preliminary data.</text>
</comment>
<feature type="compositionally biased region" description="Basic and acidic residues" evidence="1">
    <location>
        <begin position="771"/>
        <end position="789"/>
    </location>
</feature>
<feature type="compositionally biased region" description="Polar residues" evidence="1">
    <location>
        <begin position="843"/>
        <end position="861"/>
    </location>
</feature>
<dbReference type="AlphaFoldDB" id="A0A9X0CLR5"/>
<feature type="compositionally biased region" description="Basic and acidic residues" evidence="1">
    <location>
        <begin position="513"/>
        <end position="546"/>
    </location>
</feature>
<keyword evidence="3" id="KW-1185">Reference proteome</keyword>
<sequence length="861" mass="96426">MSSTTDEHDEPQVLLSSTEVQFSEPPTDVTYHLEYPYNLTKVEDGNDTHIKEDGIVPAFKSPSVDHDMADVSALLEAPHEDSAGDLLPGDQESRTYPTWDIQAHSFETVYNVTIPDNPTMDGDSLEIQEHSPTVVSRTVKRTTPIITSGDDELEEETHFFTSTTEVQFSEPPTDVTYHLEYPYNLTKVEDGNDTHIKEDGIVPAFKSPSVDHDMADVSALLEAPHEDSAGDLLPGDQESRTYPTWDIQAHSFETVYNVTIPDNPTMDGDSLEIQEHSPTVVSRTVKRTTPIITSGDDELEEETHFFTSTTEVQFSEPPTDVTYHLEYPYNLTKVEDGNDTHIKEDGIVPAFKSPSVDHDMADVSALLEAPHEDSAGDLLPGDQESRTYPTWDIQAHSFETVYNVTIPDNPTMDGGSLEIQEHSPTVVSRTVKRTTPIITSGDDELEEETHFFTSTTEVQFSEPSNDFQLEYPETNKVLTTDQQNVNLTDEEWISRHAVEKKTSDISALLAAFDHPKEEAQPSSDSRRSTKDGEKSPREKSPKDIVRRGSNSRLWDLMQGYLIEEPILDDGEANAKSESERTVEVKVKEEPKLEIAMSVRRAESSVYEVIQQPTVSKKESTKEIIKSVPKVESGVPEVLQPPMKMVAYQIQIDDQEPSKQVITSITKAESNVSEVTAKASKFDSVTFHVDTGDKRPVAKEQPTSSWRKQTSAPVDVDDKDDDPWMRHYSKGLQRGFSYQPATTKSPESESSFDQSPSLSLSKVPHVRGIKTSGEKERERSRYTIEGRTRAEPTAYRGTTEWKSLPRDLEAVPRVRTHESVFSIRDDKDKSPKSQTRTTRGDSPRGTSSGNPSVQSLRSLWDK</sequence>
<feature type="region of interest" description="Disordered" evidence="1">
    <location>
        <begin position="1"/>
        <end position="25"/>
    </location>
</feature>
<evidence type="ECO:0000256" key="1">
    <source>
        <dbReference type="SAM" id="MobiDB-lite"/>
    </source>
</evidence>
<feature type="compositionally biased region" description="Low complexity" evidence="1">
    <location>
        <begin position="747"/>
        <end position="760"/>
    </location>
</feature>
<feature type="region of interest" description="Disordered" evidence="1">
    <location>
        <begin position="682"/>
        <end position="861"/>
    </location>
</feature>
<evidence type="ECO:0000313" key="2">
    <source>
        <dbReference type="EMBL" id="KAJ7360129.1"/>
    </source>
</evidence>
<feature type="compositionally biased region" description="Polar residues" evidence="1">
    <location>
        <begin position="700"/>
        <end position="711"/>
    </location>
</feature>
<gene>
    <name evidence="2" type="ORF">OS493_018114</name>
</gene>